<name>A0A0H5QCB4_NEIMI</name>
<proteinExistence type="predicted"/>
<accession>A0A0H5QCB4</accession>
<reference evidence="1 2" key="1">
    <citation type="submission" date="2014-11" db="EMBL/GenBank/DDBJ databases">
        <authorList>
            <person name="Diene M.Seydina."/>
        </authorList>
    </citation>
    <scope>NUCLEOTIDE SEQUENCE [LARGE SCALE GENOMIC DNA]</scope>
    <source>
        <strain evidence="1 2">Neisseria meningitidis CHUV</strain>
    </source>
</reference>
<evidence type="ECO:0000313" key="1">
    <source>
        <dbReference type="EMBL" id="CRY99121.1"/>
    </source>
</evidence>
<dbReference type="AlphaFoldDB" id="A0A0H5QCB4"/>
<sequence>MIFPPHWIRLYNPRKMPSETMVSDGISILRIKYQRFSILAASMA</sequence>
<evidence type="ECO:0000313" key="2">
    <source>
        <dbReference type="Proteomes" id="UP000182715"/>
    </source>
</evidence>
<organism evidence="1 2">
    <name type="scientific">Neisseria meningitidis serogroup B</name>
    <dbReference type="NCBI Taxonomy" id="491"/>
    <lineage>
        <taxon>Bacteria</taxon>
        <taxon>Pseudomonadati</taxon>
        <taxon>Pseudomonadota</taxon>
        <taxon>Betaproteobacteria</taxon>
        <taxon>Neisseriales</taxon>
        <taxon>Neisseriaceae</taxon>
        <taxon>Neisseria</taxon>
    </lineage>
</organism>
<dbReference type="EMBL" id="CVTF01000054">
    <property type="protein sequence ID" value="CRY99121.1"/>
    <property type="molecule type" value="Genomic_DNA"/>
</dbReference>
<protein>
    <submittedName>
        <fullName evidence="1">Uncharacterized protein</fullName>
    </submittedName>
</protein>
<dbReference type="Proteomes" id="UP000182715">
    <property type="component" value="Unassembled WGS sequence"/>
</dbReference>